<comment type="similarity">
    <text evidence="1">Belongs to the LysR transcriptional regulatory family.</text>
</comment>
<dbReference type="InterPro" id="IPR036388">
    <property type="entry name" value="WH-like_DNA-bd_sf"/>
</dbReference>
<evidence type="ECO:0000313" key="6">
    <source>
        <dbReference type="EMBL" id="GGE18978.1"/>
    </source>
</evidence>
<evidence type="ECO:0000256" key="4">
    <source>
        <dbReference type="ARBA" id="ARBA00023163"/>
    </source>
</evidence>
<dbReference type="InterPro" id="IPR005119">
    <property type="entry name" value="LysR_subst-bd"/>
</dbReference>
<dbReference type="PANTHER" id="PTHR30537">
    <property type="entry name" value="HTH-TYPE TRANSCRIPTIONAL REGULATOR"/>
    <property type="match status" value="1"/>
</dbReference>
<dbReference type="Gene3D" id="3.40.190.10">
    <property type="entry name" value="Periplasmic binding protein-like II"/>
    <property type="match status" value="2"/>
</dbReference>
<dbReference type="RefSeq" id="WP_188912098.1">
    <property type="nucleotide sequence ID" value="NZ_BMIQ01000008.1"/>
</dbReference>
<dbReference type="AlphaFoldDB" id="A0A916ZYV3"/>
<evidence type="ECO:0000313" key="7">
    <source>
        <dbReference type="Proteomes" id="UP000644699"/>
    </source>
</evidence>
<dbReference type="PANTHER" id="PTHR30537:SF74">
    <property type="entry name" value="HTH-TYPE TRANSCRIPTIONAL REGULATOR TRPI"/>
    <property type="match status" value="1"/>
</dbReference>
<dbReference type="GO" id="GO:0043565">
    <property type="term" value="F:sequence-specific DNA binding"/>
    <property type="evidence" value="ECO:0007669"/>
    <property type="project" value="TreeGrafter"/>
</dbReference>
<accession>A0A916ZYV3</accession>
<dbReference type="CDD" id="cd08432">
    <property type="entry name" value="PBP2_GcdR_TrpI_HvrB_AmpR_like"/>
    <property type="match status" value="1"/>
</dbReference>
<keyword evidence="4" id="KW-0804">Transcription</keyword>
<dbReference type="Proteomes" id="UP000644699">
    <property type="component" value="Unassembled WGS sequence"/>
</dbReference>
<dbReference type="GO" id="GO:0003700">
    <property type="term" value="F:DNA-binding transcription factor activity"/>
    <property type="evidence" value="ECO:0007669"/>
    <property type="project" value="InterPro"/>
</dbReference>
<name>A0A916ZYV3_9HYPH</name>
<protein>
    <submittedName>
        <fullName evidence="6">LysR family transcriptional regulator</fullName>
    </submittedName>
</protein>
<keyword evidence="7" id="KW-1185">Reference proteome</keyword>
<dbReference type="SUPFAM" id="SSF46785">
    <property type="entry name" value="Winged helix' DNA-binding domain"/>
    <property type="match status" value="1"/>
</dbReference>
<evidence type="ECO:0000256" key="2">
    <source>
        <dbReference type="ARBA" id="ARBA00023015"/>
    </source>
</evidence>
<dbReference type="Pfam" id="PF00126">
    <property type="entry name" value="HTH_1"/>
    <property type="match status" value="1"/>
</dbReference>
<reference evidence="6" key="1">
    <citation type="journal article" date="2014" name="Int. J. Syst. Evol. Microbiol.">
        <title>Complete genome sequence of Corynebacterium casei LMG S-19264T (=DSM 44701T), isolated from a smear-ripened cheese.</title>
        <authorList>
            <consortium name="US DOE Joint Genome Institute (JGI-PGF)"/>
            <person name="Walter F."/>
            <person name="Albersmeier A."/>
            <person name="Kalinowski J."/>
            <person name="Ruckert C."/>
        </authorList>
    </citation>
    <scope>NUCLEOTIDE SEQUENCE</scope>
    <source>
        <strain evidence="6">CGMCC 1.15367</strain>
    </source>
</reference>
<dbReference type="Gene3D" id="1.10.10.10">
    <property type="entry name" value="Winged helix-like DNA-binding domain superfamily/Winged helix DNA-binding domain"/>
    <property type="match status" value="1"/>
</dbReference>
<keyword evidence="2" id="KW-0805">Transcription regulation</keyword>
<feature type="domain" description="HTH lysR-type" evidence="5">
    <location>
        <begin position="8"/>
        <end position="65"/>
    </location>
</feature>
<evidence type="ECO:0000256" key="1">
    <source>
        <dbReference type="ARBA" id="ARBA00009437"/>
    </source>
</evidence>
<dbReference type="SUPFAM" id="SSF53850">
    <property type="entry name" value="Periplasmic binding protein-like II"/>
    <property type="match status" value="1"/>
</dbReference>
<comment type="caution">
    <text evidence="6">The sequence shown here is derived from an EMBL/GenBank/DDBJ whole genome shotgun (WGS) entry which is preliminary data.</text>
</comment>
<dbReference type="PROSITE" id="PS50931">
    <property type="entry name" value="HTH_LYSR"/>
    <property type="match status" value="1"/>
</dbReference>
<reference evidence="6" key="2">
    <citation type="submission" date="2020-09" db="EMBL/GenBank/DDBJ databases">
        <authorList>
            <person name="Sun Q."/>
            <person name="Zhou Y."/>
        </authorList>
    </citation>
    <scope>NUCLEOTIDE SEQUENCE</scope>
    <source>
        <strain evidence="6">CGMCC 1.15367</strain>
    </source>
</reference>
<dbReference type="EMBL" id="BMIQ01000008">
    <property type="protein sequence ID" value="GGE18978.1"/>
    <property type="molecule type" value="Genomic_DNA"/>
</dbReference>
<keyword evidence="3" id="KW-0238">DNA-binding</keyword>
<organism evidence="6 7">
    <name type="scientific">Aureimonas endophytica</name>
    <dbReference type="NCBI Taxonomy" id="2027858"/>
    <lineage>
        <taxon>Bacteria</taxon>
        <taxon>Pseudomonadati</taxon>
        <taxon>Pseudomonadota</taxon>
        <taxon>Alphaproteobacteria</taxon>
        <taxon>Hyphomicrobiales</taxon>
        <taxon>Aurantimonadaceae</taxon>
        <taxon>Aureimonas</taxon>
    </lineage>
</organism>
<evidence type="ECO:0000259" key="5">
    <source>
        <dbReference type="PROSITE" id="PS50931"/>
    </source>
</evidence>
<evidence type="ECO:0000256" key="3">
    <source>
        <dbReference type="ARBA" id="ARBA00023125"/>
    </source>
</evidence>
<dbReference type="InterPro" id="IPR036390">
    <property type="entry name" value="WH_DNA-bd_sf"/>
</dbReference>
<proteinExistence type="inferred from homology"/>
<dbReference type="GO" id="GO:0006351">
    <property type="term" value="P:DNA-templated transcription"/>
    <property type="evidence" value="ECO:0007669"/>
    <property type="project" value="TreeGrafter"/>
</dbReference>
<gene>
    <name evidence="6" type="ORF">GCM10011390_42640</name>
</gene>
<dbReference type="PRINTS" id="PR00039">
    <property type="entry name" value="HTHLYSR"/>
</dbReference>
<sequence>MQKRHDIPPLAAVRVFEAVARHLSFTRAAEELGMTQAAASYQVKLLEERLGQSLFVRRARRIDLTDAGRQLAPAITDAFQRMSAAFAQIHAQTGALLSLKVHPTFAARWLAPRIGLFQLRHPEFAVRITTSVEAPNFATEEIDVAFSWGSGNWPGHVAHPVVEDRFTPMLTPGLLARIGSLTEPAALLEHPLIDPGDPWWDIWFAAAGVARPPFDQSKRLRYGLQFLEGQAVLAGRGIGLLTPAFFADELQAGVLVQPFDLVCTNGEICCLVYPEARRNLPKIKIFREWVLGEIAACGQAPASRVS</sequence>
<dbReference type="InterPro" id="IPR058163">
    <property type="entry name" value="LysR-type_TF_proteobact-type"/>
</dbReference>
<dbReference type="Pfam" id="PF03466">
    <property type="entry name" value="LysR_substrate"/>
    <property type="match status" value="1"/>
</dbReference>
<dbReference type="InterPro" id="IPR000847">
    <property type="entry name" value="LysR_HTH_N"/>
</dbReference>
<dbReference type="FunFam" id="1.10.10.10:FF:000001">
    <property type="entry name" value="LysR family transcriptional regulator"/>
    <property type="match status" value="1"/>
</dbReference>